<dbReference type="SMART" id="SM00349">
    <property type="entry name" value="KRAB"/>
    <property type="match status" value="1"/>
</dbReference>
<evidence type="ECO:0000313" key="18">
    <source>
        <dbReference type="RefSeq" id="XP_033816301.1"/>
    </source>
</evidence>
<organism evidence="16 18">
    <name type="scientific">Geotrypetes seraphini</name>
    <name type="common">Gaboon caecilian</name>
    <name type="synonym">Caecilia seraphini</name>
    <dbReference type="NCBI Taxonomy" id="260995"/>
    <lineage>
        <taxon>Eukaryota</taxon>
        <taxon>Metazoa</taxon>
        <taxon>Chordata</taxon>
        <taxon>Craniata</taxon>
        <taxon>Vertebrata</taxon>
        <taxon>Euteleostomi</taxon>
        <taxon>Amphibia</taxon>
        <taxon>Gymnophiona</taxon>
        <taxon>Geotrypetes</taxon>
    </lineage>
</organism>
<evidence type="ECO:0000256" key="8">
    <source>
        <dbReference type="ARBA" id="ARBA00023015"/>
    </source>
</evidence>
<evidence type="ECO:0000256" key="6">
    <source>
        <dbReference type="ARBA" id="ARBA00022771"/>
    </source>
</evidence>
<feature type="domain" description="C2H2-type" evidence="14">
    <location>
        <begin position="658"/>
        <end position="685"/>
    </location>
</feature>
<sequence>MSVHQTSVIFKDVAAYFLEAEWDILGEWQKELYKKVIKEIHDILLSRGYSIVNPDVMFKIKKEDEKYFPWQFEWEGKENSNKPTKSLPIVTSVFSLSVKEEKDFPFMDTSESELSEKTHPFETGSHNVKPDILFRFGTEPQGSEERGNLTTTGPCEEVHQTGSQSYTAEPTVGILKMEEEPVSDQLEGGKEVTDTNSDEFGNKRMRVCDGQQKLEWKHKDSFRDHLDPTADSMGAISSLRPPSIKENTPKGEGSNVCTKQERNFTNCLNLKQNEGISRQQLCQSATCEEMFAGQSKLTKQLSIHQNVPKERKPSEYSVHDKMFSQVNESRRPRRHESISISKKQGHQTNLTKGGKGFTEKINLRIHETIHTESKPYECFECNKSFNQKDLLRSHERVHTGENPYTCKCSKCGRTFNEKEKLIIHERIHTREKPHKCSECGKRYTRKDMLIIHKRIHTGEKPYKCSKCGKSFNSITGLRSHEIIHTGEKPYQCSECGKSFKRNAGLRYHERIHTGEKPYKCSECGKSFTQKCHLRIHERIHTGEKPYICSKCGNSFTSNTILRNHEIIHTGEKPYKCSECGKSFKRNDALGHHERIHTGEKPYTCSECGKSFTQKCHLRTHERIHTREKPYVCSKCGKSFTSNTILRNHEIIHTGERPHESCECSKSFNRKHELRNHEIIHTGEKPYKCSECGKSFNWKHELRRHERSHTREKPYKCSECGKSFSQRHVLKTHERICTEDKPYINMA</sequence>
<feature type="domain" description="KRAB" evidence="15">
    <location>
        <begin position="8"/>
        <end position="82"/>
    </location>
</feature>
<dbReference type="FunFam" id="3.30.160.60:FF:000478">
    <property type="entry name" value="Zinc finger protein 133"/>
    <property type="match status" value="1"/>
</dbReference>
<feature type="domain" description="C2H2-type" evidence="14">
    <location>
        <begin position="686"/>
        <end position="713"/>
    </location>
</feature>
<dbReference type="InterPro" id="IPR001909">
    <property type="entry name" value="KRAB"/>
</dbReference>
<dbReference type="PANTHER" id="PTHR24394:SF48">
    <property type="entry name" value="ZINC FINGER PROTEIN 771"/>
    <property type="match status" value="1"/>
</dbReference>
<keyword evidence="9" id="KW-0238">DNA-binding</keyword>
<dbReference type="SUPFAM" id="SSF57667">
    <property type="entry name" value="beta-beta-alpha zinc fingers"/>
    <property type="match status" value="7"/>
</dbReference>
<dbReference type="Pfam" id="PF13912">
    <property type="entry name" value="zf-C2H2_6"/>
    <property type="match status" value="1"/>
</dbReference>
<dbReference type="FunFam" id="3.30.160.60:FF:002604">
    <property type="entry name" value="Zinc finger protein 715"/>
    <property type="match status" value="3"/>
</dbReference>
<feature type="domain" description="C2H2-type" evidence="14">
    <location>
        <begin position="518"/>
        <end position="545"/>
    </location>
</feature>
<dbReference type="GO" id="GO:0008270">
    <property type="term" value="F:zinc ion binding"/>
    <property type="evidence" value="ECO:0007669"/>
    <property type="project" value="UniProtKB-KW"/>
</dbReference>
<feature type="domain" description="C2H2-type" evidence="14">
    <location>
        <begin position="602"/>
        <end position="629"/>
    </location>
</feature>
<keyword evidence="16" id="KW-1185">Reference proteome</keyword>
<dbReference type="PROSITE" id="PS00028">
    <property type="entry name" value="ZINC_FINGER_C2H2_1"/>
    <property type="match status" value="11"/>
</dbReference>
<dbReference type="FunFam" id="3.30.160.60:FF:002343">
    <property type="entry name" value="Zinc finger protein 33A"/>
    <property type="match status" value="2"/>
</dbReference>
<dbReference type="PROSITE" id="PS50157">
    <property type="entry name" value="ZINC_FINGER_C2H2_2"/>
    <property type="match status" value="13"/>
</dbReference>
<evidence type="ECO:0000256" key="3">
    <source>
        <dbReference type="ARBA" id="ARBA00006991"/>
    </source>
</evidence>
<dbReference type="GO" id="GO:0000981">
    <property type="term" value="F:DNA-binding transcription factor activity, RNA polymerase II-specific"/>
    <property type="evidence" value="ECO:0007669"/>
    <property type="project" value="TreeGrafter"/>
</dbReference>
<dbReference type="GeneID" id="117367644"/>
<keyword evidence="8" id="KW-0805">Transcription regulation</keyword>
<dbReference type="RefSeq" id="XP_033816301.1">
    <property type="nucleotide sequence ID" value="XM_033960410.1"/>
</dbReference>
<dbReference type="FunFam" id="3.30.160.60:FF:000965">
    <property type="entry name" value="Neurotrophin receptor-interacting factor homolog"/>
    <property type="match status" value="1"/>
</dbReference>
<dbReference type="Gene3D" id="3.30.160.60">
    <property type="entry name" value="Classic Zinc Finger"/>
    <property type="match status" value="13"/>
</dbReference>
<accession>A0A6P8SMQ2</accession>
<dbReference type="CDD" id="cd07765">
    <property type="entry name" value="KRAB_A-box"/>
    <property type="match status" value="1"/>
</dbReference>
<dbReference type="SMART" id="SM00355">
    <property type="entry name" value="ZnF_C2H2"/>
    <property type="match status" value="13"/>
</dbReference>
<keyword evidence="11" id="KW-0539">Nucleus</keyword>
<evidence type="ECO:0000256" key="7">
    <source>
        <dbReference type="ARBA" id="ARBA00022833"/>
    </source>
</evidence>
<dbReference type="KEGG" id="gsh:117367644"/>
<comment type="similarity">
    <text evidence="3">Belongs to the krueppel C2H2-type zinc-finger protein family.</text>
</comment>
<evidence type="ECO:0000259" key="14">
    <source>
        <dbReference type="PROSITE" id="PS50157"/>
    </source>
</evidence>
<evidence type="ECO:0000256" key="13">
    <source>
        <dbReference type="SAM" id="MobiDB-lite"/>
    </source>
</evidence>
<dbReference type="GO" id="GO:0003677">
    <property type="term" value="F:DNA binding"/>
    <property type="evidence" value="ECO:0007669"/>
    <property type="project" value="UniProtKB-KW"/>
</dbReference>
<feature type="domain" description="C2H2-type" evidence="14">
    <location>
        <begin position="434"/>
        <end position="461"/>
    </location>
</feature>
<dbReference type="SUPFAM" id="SSF109640">
    <property type="entry name" value="KRAB domain (Kruppel-associated box)"/>
    <property type="match status" value="1"/>
</dbReference>
<dbReference type="FunFam" id="3.30.160.60:FF:000184">
    <property type="entry name" value="Zinc finger protein 333"/>
    <property type="match status" value="1"/>
</dbReference>
<evidence type="ECO:0000256" key="1">
    <source>
        <dbReference type="ARBA" id="ARBA00003767"/>
    </source>
</evidence>
<dbReference type="FunFam" id="3.30.160.60:FF:000382">
    <property type="entry name" value="zinc finger protein 35 isoform X4"/>
    <property type="match status" value="1"/>
</dbReference>
<evidence type="ECO:0000256" key="11">
    <source>
        <dbReference type="ARBA" id="ARBA00023242"/>
    </source>
</evidence>
<evidence type="ECO:0000256" key="9">
    <source>
        <dbReference type="ARBA" id="ARBA00023125"/>
    </source>
</evidence>
<comment type="subcellular location">
    <subcellularLocation>
        <location evidence="2">Nucleus</location>
    </subcellularLocation>
</comment>
<dbReference type="InterPro" id="IPR036051">
    <property type="entry name" value="KRAB_dom_sf"/>
</dbReference>
<dbReference type="FunFam" id="3.30.160.60:FF:001498">
    <property type="entry name" value="Zinc finger protein 404"/>
    <property type="match status" value="1"/>
</dbReference>
<evidence type="ECO:0000313" key="16">
    <source>
        <dbReference type="Proteomes" id="UP000515159"/>
    </source>
</evidence>
<feature type="domain" description="C2H2-type" evidence="14">
    <location>
        <begin position="574"/>
        <end position="601"/>
    </location>
</feature>
<feature type="domain" description="C2H2-type" evidence="14">
    <location>
        <begin position="462"/>
        <end position="489"/>
    </location>
</feature>
<dbReference type="PROSITE" id="PS50805">
    <property type="entry name" value="KRAB"/>
    <property type="match status" value="1"/>
</dbReference>
<dbReference type="FunFam" id="3.30.160.60:FF:001270">
    <property type="entry name" value="zinc finger protein 583 isoform X1"/>
    <property type="match status" value="1"/>
</dbReference>
<feature type="domain" description="C2H2-type" evidence="14">
    <location>
        <begin position="404"/>
        <end position="433"/>
    </location>
</feature>
<feature type="domain" description="C2H2-type" evidence="14">
    <location>
        <begin position="546"/>
        <end position="573"/>
    </location>
</feature>
<feature type="compositionally biased region" description="Polar residues" evidence="13">
    <location>
        <begin position="338"/>
        <end position="351"/>
    </location>
</feature>
<feature type="domain" description="C2H2-type" evidence="14">
    <location>
        <begin position="490"/>
        <end position="517"/>
    </location>
</feature>
<reference evidence="17 18" key="1">
    <citation type="submission" date="2025-04" db="UniProtKB">
        <authorList>
            <consortium name="RefSeq"/>
        </authorList>
    </citation>
    <scope>IDENTIFICATION</scope>
</reference>
<dbReference type="PANTHER" id="PTHR24394">
    <property type="entry name" value="ZINC FINGER PROTEIN"/>
    <property type="match status" value="1"/>
</dbReference>
<dbReference type="Gene3D" id="6.10.140.140">
    <property type="match status" value="1"/>
</dbReference>
<comment type="function">
    <text evidence="1">May be involved in transcriptional regulation.</text>
</comment>
<dbReference type="GO" id="GO:0005634">
    <property type="term" value="C:nucleus"/>
    <property type="evidence" value="ECO:0007669"/>
    <property type="project" value="UniProtKB-SubCell"/>
</dbReference>
<feature type="region of interest" description="Disordered" evidence="13">
    <location>
        <begin position="182"/>
        <end position="202"/>
    </location>
</feature>
<feature type="domain" description="C2H2-type" evidence="14">
    <location>
        <begin position="376"/>
        <end position="403"/>
    </location>
</feature>
<evidence type="ECO:0000256" key="5">
    <source>
        <dbReference type="ARBA" id="ARBA00022737"/>
    </source>
</evidence>
<feature type="region of interest" description="Disordered" evidence="13">
    <location>
        <begin position="229"/>
        <end position="257"/>
    </location>
</feature>
<keyword evidence="10" id="KW-0804">Transcription</keyword>
<feature type="domain" description="C2H2-type" evidence="14">
    <location>
        <begin position="630"/>
        <end position="657"/>
    </location>
</feature>
<evidence type="ECO:0000256" key="4">
    <source>
        <dbReference type="ARBA" id="ARBA00022723"/>
    </source>
</evidence>
<dbReference type="Proteomes" id="UP000515159">
    <property type="component" value="Chromosome 10"/>
</dbReference>
<dbReference type="Pfam" id="PF13465">
    <property type="entry name" value="zf-H2C2_2"/>
    <property type="match status" value="1"/>
</dbReference>
<feature type="domain" description="C2H2-type" evidence="14">
    <location>
        <begin position="714"/>
        <end position="741"/>
    </location>
</feature>
<gene>
    <name evidence="17 18" type="primary">LOC117367644</name>
</gene>
<keyword evidence="6 12" id="KW-0863">Zinc-finger</keyword>
<keyword evidence="5" id="KW-0677">Repeat</keyword>
<keyword evidence="4" id="KW-0479">Metal-binding</keyword>
<keyword evidence="7" id="KW-0862">Zinc</keyword>
<feature type="region of interest" description="Disordered" evidence="13">
    <location>
        <begin position="138"/>
        <end position="166"/>
    </location>
</feature>
<proteinExistence type="inferred from homology"/>
<dbReference type="AlphaFoldDB" id="A0A6P8SMQ2"/>
<evidence type="ECO:0000256" key="2">
    <source>
        <dbReference type="ARBA" id="ARBA00004123"/>
    </source>
</evidence>
<protein>
    <submittedName>
        <fullName evidence="17 18">Zinc finger protein 2 homolog</fullName>
    </submittedName>
</protein>
<dbReference type="OrthoDB" id="9411774at2759"/>
<dbReference type="FunFam" id="3.30.160.60:FF:000358">
    <property type="entry name" value="zinc finger protein 24"/>
    <property type="match status" value="2"/>
</dbReference>
<dbReference type="Pfam" id="PF00096">
    <property type="entry name" value="zf-C2H2"/>
    <property type="match status" value="8"/>
</dbReference>
<dbReference type="InterPro" id="IPR013087">
    <property type="entry name" value="Znf_C2H2_type"/>
</dbReference>
<dbReference type="RefSeq" id="XP_033816300.1">
    <property type="nucleotide sequence ID" value="XM_033960409.1"/>
</dbReference>
<name>A0A6P8SMQ2_GEOSA</name>
<feature type="region of interest" description="Disordered" evidence="13">
    <location>
        <begin position="327"/>
        <end position="354"/>
    </location>
</feature>
<evidence type="ECO:0000256" key="10">
    <source>
        <dbReference type="ARBA" id="ARBA00023163"/>
    </source>
</evidence>
<evidence type="ECO:0000256" key="12">
    <source>
        <dbReference type="PROSITE-ProRule" id="PRU00042"/>
    </source>
</evidence>
<dbReference type="InterPro" id="IPR036236">
    <property type="entry name" value="Znf_C2H2_sf"/>
</dbReference>
<evidence type="ECO:0000313" key="17">
    <source>
        <dbReference type="RefSeq" id="XP_033816300.1"/>
    </source>
</evidence>
<evidence type="ECO:0000259" key="15">
    <source>
        <dbReference type="PROSITE" id="PS50805"/>
    </source>
</evidence>
<dbReference type="Pfam" id="PF01352">
    <property type="entry name" value="KRAB"/>
    <property type="match status" value="1"/>
</dbReference>